<protein>
    <recommendedName>
        <fullName evidence="2">SusC/RagA family TonB-linked outer membrane protein</fullName>
    </recommendedName>
</protein>
<dbReference type="EMBL" id="CACRUV010000036">
    <property type="protein sequence ID" value="VYU62754.1"/>
    <property type="molecule type" value="Genomic_DNA"/>
</dbReference>
<sequence length="83" mass="8963">MNRQLRGNLPPNEKANGKNRFLSLLLLFMAFISVQVYAQDVKVSGTVIAEADKFPIIGANIVVKGTTIGTVTDIDGNFSLDVP</sequence>
<dbReference type="AlphaFoldDB" id="A0A6N3GEA6"/>
<name>A0A6N3GEA6_9BACT</name>
<reference evidence="1" key="1">
    <citation type="submission" date="2019-11" db="EMBL/GenBank/DDBJ databases">
        <authorList>
            <person name="Feng L."/>
        </authorList>
    </citation>
    <scope>NUCLEOTIDE SEQUENCE</scope>
    <source>
        <strain evidence="1">PmerdaeLFYP103</strain>
    </source>
</reference>
<evidence type="ECO:0008006" key="2">
    <source>
        <dbReference type="Google" id="ProtNLM"/>
    </source>
</evidence>
<dbReference type="SUPFAM" id="SSF49464">
    <property type="entry name" value="Carboxypeptidase regulatory domain-like"/>
    <property type="match status" value="1"/>
</dbReference>
<evidence type="ECO:0000313" key="1">
    <source>
        <dbReference type="EMBL" id="VYU62754.1"/>
    </source>
</evidence>
<proteinExistence type="predicted"/>
<accession>A0A6N3GEA6</accession>
<dbReference type="Pfam" id="PF13715">
    <property type="entry name" value="CarbopepD_reg_2"/>
    <property type="match status" value="1"/>
</dbReference>
<organism evidence="1">
    <name type="scientific">Parabacteroides merdae</name>
    <dbReference type="NCBI Taxonomy" id="46503"/>
    <lineage>
        <taxon>Bacteria</taxon>
        <taxon>Pseudomonadati</taxon>
        <taxon>Bacteroidota</taxon>
        <taxon>Bacteroidia</taxon>
        <taxon>Bacteroidales</taxon>
        <taxon>Tannerellaceae</taxon>
        <taxon>Parabacteroides</taxon>
    </lineage>
</organism>
<dbReference type="Gene3D" id="2.60.40.1120">
    <property type="entry name" value="Carboxypeptidase-like, regulatory domain"/>
    <property type="match status" value="1"/>
</dbReference>
<dbReference type="InterPro" id="IPR008969">
    <property type="entry name" value="CarboxyPept-like_regulatory"/>
</dbReference>
<gene>
    <name evidence="1" type="ORF">PMLFYP103_02921</name>
</gene>